<dbReference type="NCBIfam" id="NF004316">
    <property type="entry name" value="PRK05711.1"/>
    <property type="match status" value="1"/>
</dbReference>
<evidence type="ECO:0000256" key="6">
    <source>
        <dbReference type="ARBA" id="ARBA00022695"/>
    </source>
</evidence>
<evidence type="ECO:0000256" key="7">
    <source>
        <dbReference type="ARBA" id="ARBA00022705"/>
    </source>
</evidence>
<evidence type="ECO:0000256" key="10">
    <source>
        <dbReference type="ARBA" id="ARBA00022801"/>
    </source>
</evidence>
<sequence length="248" mass="27740">MRQIILDTETTGLSWERGNRVVEIGCVEYIERRPSGRTFHVYLKPDCDFEQGAQEVTGLTLEFLADKPEFAQVAEEFLAFIDDAELIIHNAAFDLGFLDNELRRLGEQYGRITDRCRVEDTLLLARQRFPGQRNSLDALCKRLGVDNSHRQLHGALLDAQILGDVYLALTSGQEEIGFAVEAAASAVDTSQFRIDPNVARPRVQVAAEELAAHEARLEKLRKKAGKVVWDQFTVVEAVAESEPELATA</sequence>
<comment type="cofactor">
    <cofactor evidence="1 16">
        <name>Mn(2+)</name>
        <dbReference type="ChEBI" id="CHEBI:29035"/>
    </cofactor>
</comment>
<evidence type="ECO:0000256" key="13">
    <source>
        <dbReference type="ARBA" id="ARBA00022932"/>
    </source>
</evidence>
<dbReference type="InterPro" id="IPR036397">
    <property type="entry name" value="RNaseH_sf"/>
</dbReference>
<dbReference type="SMART" id="SM00479">
    <property type="entry name" value="EXOIII"/>
    <property type="match status" value="1"/>
</dbReference>
<dbReference type="SUPFAM" id="SSF53098">
    <property type="entry name" value="Ribonuclease H-like"/>
    <property type="match status" value="1"/>
</dbReference>
<evidence type="ECO:0000256" key="3">
    <source>
        <dbReference type="ARBA" id="ARBA00012417"/>
    </source>
</evidence>
<evidence type="ECO:0000256" key="4">
    <source>
        <dbReference type="ARBA" id="ARBA00020352"/>
    </source>
</evidence>
<dbReference type="InterPro" id="IPR013520">
    <property type="entry name" value="Ribonucl_H"/>
</dbReference>
<keyword evidence="6 16" id="KW-0548">Nucleotidyltransferase</keyword>
<keyword evidence="14 16" id="KW-0464">Manganese</keyword>
<dbReference type="Proteomes" id="UP001317822">
    <property type="component" value="Chromosome"/>
</dbReference>
<evidence type="ECO:0000256" key="9">
    <source>
        <dbReference type="ARBA" id="ARBA00022723"/>
    </source>
</evidence>
<evidence type="ECO:0000256" key="14">
    <source>
        <dbReference type="ARBA" id="ARBA00023211"/>
    </source>
</evidence>
<dbReference type="NCBIfam" id="TIGR01406">
    <property type="entry name" value="dnaQ_proteo"/>
    <property type="match status" value="1"/>
</dbReference>
<dbReference type="RefSeq" id="WP_281779214.1">
    <property type="nucleotide sequence ID" value="NZ_AP027041.1"/>
</dbReference>
<feature type="domain" description="Exonuclease" evidence="17">
    <location>
        <begin position="2"/>
        <end position="175"/>
    </location>
</feature>
<dbReference type="InterPro" id="IPR012337">
    <property type="entry name" value="RNaseH-like_sf"/>
</dbReference>
<evidence type="ECO:0000256" key="15">
    <source>
        <dbReference type="ARBA" id="ARBA00049244"/>
    </source>
</evidence>
<evidence type="ECO:0000256" key="1">
    <source>
        <dbReference type="ARBA" id="ARBA00001936"/>
    </source>
</evidence>
<protein>
    <recommendedName>
        <fullName evidence="4 16">DNA polymerase III subunit epsilon</fullName>
        <ecNumber evidence="3 16">2.7.7.7</ecNumber>
    </recommendedName>
</protein>
<keyword evidence="9 16" id="KW-0479">Metal-binding</keyword>
<gene>
    <name evidence="16 18" type="primary">dnaQ</name>
    <name evidence="18" type="ORF">LA521A_24690</name>
</gene>
<dbReference type="Pfam" id="PF00929">
    <property type="entry name" value="RNase_T"/>
    <property type="match status" value="1"/>
</dbReference>
<evidence type="ECO:0000256" key="2">
    <source>
        <dbReference type="ARBA" id="ARBA00001946"/>
    </source>
</evidence>
<comment type="subunit">
    <text evidence="16">DNA polymerase III contains a core (composed of alpha, epsilon and theta chains) that associates with a tau subunit. This core dimerizes to form the POLIII' complex. PolIII' associates with the gamma complex (composed of gamma, delta, delta', psi and chi chains) and with the beta chain to form the complete DNA polymerase III complex.</text>
</comment>
<keyword evidence="8 16" id="KW-0540">Nuclease</keyword>
<evidence type="ECO:0000256" key="16">
    <source>
        <dbReference type="RuleBase" id="RU364087"/>
    </source>
</evidence>
<evidence type="ECO:0000256" key="8">
    <source>
        <dbReference type="ARBA" id="ARBA00022722"/>
    </source>
</evidence>
<dbReference type="PANTHER" id="PTHR30231">
    <property type="entry name" value="DNA POLYMERASE III SUBUNIT EPSILON"/>
    <property type="match status" value="1"/>
</dbReference>
<evidence type="ECO:0000313" key="19">
    <source>
        <dbReference type="Proteomes" id="UP001317822"/>
    </source>
</evidence>
<proteinExistence type="predicted"/>
<comment type="cofactor">
    <cofactor evidence="2 16">
        <name>Mg(2+)</name>
        <dbReference type="ChEBI" id="CHEBI:18420"/>
    </cofactor>
</comment>
<name>A0ABM8DF85_9GAMM</name>
<evidence type="ECO:0000256" key="12">
    <source>
        <dbReference type="ARBA" id="ARBA00022842"/>
    </source>
</evidence>
<dbReference type="CDD" id="cd06131">
    <property type="entry name" value="DNA_pol_III_epsilon_Ecoli_like"/>
    <property type="match status" value="1"/>
</dbReference>
<keyword evidence="10 16" id="KW-0378">Hydrolase</keyword>
<keyword evidence="13 16" id="KW-0239">DNA-directed DNA polymerase</keyword>
<dbReference type="InterPro" id="IPR006309">
    <property type="entry name" value="DnaQ_proteo"/>
</dbReference>
<keyword evidence="5 16" id="KW-0808">Transferase</keyword>
<reference evidence="18 19" key="1">
    <citation type="journal article" date="2023" name="Int. J. Syst. Evol. Microbiol.">
        <title>Physiological and genomic analyses of cobalamin (vitamin B12)-auxotrophy of Lysobacter auxotrophicus sp. nov., a methionine-auxotrophic chitinolytic bacterium isolated from chitin-treated soil.</title>
        <authorList>
            <person name="Saito A."/>
            <person name="Dohra H."/>
            <person name="Hamada M."/>
            <person name="Moriuchi R."/>
            <person name="Kotsuchibashi Y."/>
            <person name="Mori K."/>
        </authorList>
    </citation>
    <scope>NUCLEOTIDE SEQUENCE [LARGE SCALE GENOMIC DNA]</scope>
    <source>
        <strain evidence="18 19">5-21a</strain>
    </source>
</reference>
<comment type="catalytic activity">
    <reaction evidence="15 16">
        <text>DNA(n) + a 2'-deoxyribonucleoside 5'-triphosphate = DNA(n+1) + diphosphate</text>
        <dbReference type="Rhea" id="RHEA:22508"/>
        <dbReference type="Rhea" id="RHEA-COMP:17339"/>
        <dbReference type="Rhea" id="RHEA-COMP:17340"/>
        <dbReference type="ChEBI" id="CHEBI:33019"/>
        <dbReference type="ChEBI" id="CHEBI:61560"/>
        <dbReference type="ChEBI" id="CHEBI:173112"/>
        <dbReference type="EC" id="2.7.7.7"/>
    </reaction>
</comment>
<keyword evidence="19" id="KW-1185">Reference proteome</keyword>
<evidence type="ECO:0000259" key="17">
    <source>
        <dbReference type="SMART" id="SM00479"/>
    </source>
</evidence>
<evidence type="ECO:0000256" key="11">
    <source>
        <dbReference type="ARBA" id="ARBA00022839"/>
    </source>
</evidence>
<dbReference type="EMBL" id="AP027041">
    <property type="protein sequence ID" value="BDU17268.1"/>
    <property type="molecule type" value="Genomic_DNA"/>
</dbReference>
<keyword evidence="7 16" id="KW-0235">DNA replication</keyword>
<dbReference type="NCBIfam" id="TIGR00573">
    <property type="entry name" value="dnaq"/>
    <property type="match status" value="1"/>
</dbReference>
<dbReference type="InterPro" id="IPR006054">
    <property type="entry name" value="DnaQ"/>
</dbReference>
<evidence type="ECO:0000256" key="5">
    <source>
        <dbReference type="ARBA" id="ARBA00022679"/>
    </source>
</evidence>
<accession>A0ABM8DF85</accession>
<keyword evidence="12 16" id="KW-0460">Magnesium</keyword>
<evidence type="ECO:0000313" key="18">
    <source>
        <dbReference type="EMBL" id="BDU17268.1"/>
    </source>
</evidence>
<dbReference type="EC" id="2.7.7.7" evidence="3 16"/>
<keyword evidence="11 16" id="KW-0269">Exonuclease</keyword>
<dbReference type="PANTHER" id="PTHR30231:SF41">
    <property type="entry name" value="DNA POLYMERASE III SUBUNIT EPSILON"/>
    <property type="match status" value="1"/>
</dbReference>
<organism evidence="18 19">
    <name type="scientific">Lysobacter auxotrophicus</name>
    <dbReference type="NCBI Taxonomy" id="2992573"/>
    <lineage>
        <taxon>Bacteria</taxon>
        <taxon>Pseudomonadati</taxon>
        <taxon>Pseudomonadota</taxon>
        <taxon>Gammaproteobacteria</taxon>
        <taxon>Lysobacterales</taxon>
        <taxon>Lysobacteraceae</taxon>
        <taxon>Lysobacter</taxon>
    </lineage>
</organism>
<dbReference type="Gene3D" id="3.30.420.10">
    <property type="entry name" value="Ribonuclease H-like superfamily/Ribonuclease H"/>
    <property type="match status" value="1"/>
</dbReference>
<comment type="function">
    <text evidence="16">DNA polymerase III is a complex, multichain enzyme responsible for most of the replicative synthesis in bacteria. The epsilon subunit contain the editing function and is a proofreading 3'-5' exonuclease.</text>
</comment>